<comment type="caution">
    <text evidence="2">The sequence shown here is derived from an EMBL/GenBank/DDBJ whole genome shotgun (WGS) entry which is preliminary data.</text>
</comment>
<feature type="compositionally biased region" description="Low complexity" evidence="1">
    <location>
        <begin position="974"/>
        <end position="983"/>
    </location>
</feature>
<feature type="compositionally biased region" description="Polar residues" evidence="1">
    <location>
        <begin position="589"/>
        <end position="600"/>
    </location>
</feature>
<gene>
    <name evidence="2" type="ORF">PCOR1329_LOCUS11583</name>
</gene>
<feature type="region of interest" description="Disordered" evidence="1">
    <location>
        <begin position="1060"/>
        <end position="1091"/>
    </location>
</feature>
<feature type="region of interest" description="Disordered" evidence="1">
    <location>
        <begin position="963"/>
        <end position="1047"/>
    </location>
</feature>
<name>A0ABN9QG10_9DINO</name>
<feature type="compositionally biased region" description="Polar residues" evidence="1">
    <location>
        <begin position="298"/>
        <end position="309"/>
    </location>
</feature>
<evidence type="ECO:0000313" key="2">
    <source>
        <dbReference type="EMBL" id="CAK0804911.1"/>
    </source>
</evidence>
<dbReference type="EMBL" id="CAUYUJ010003337">
    <property type="protein sequence ID" value="CAK0804911.1"/>
    <property type="molecule type" value="Genomic_DNA"/>
</dbReference>
<organism evidence="2 3">
    <name type="scientific">Prorocentrum cordatum</name>
    <dbReference type="NCBI Taxonomy" id="2364126"/>
    <lineage>
        <taxon>Eukaryota</taxon>
        <taxon>Sar</taxon>
        <taxon>Alveolata</taxon>
        <taxon>Dinophyceae</taxon>
        <taxon>Prorocentrales</taxon>
        <taxon>Prorocentraceae</taxon>
        <taxon>Prorocentrum</taxon>
    </lineage>
</organism>
<feature type="compositionally biased region" description="Low complexity" evidence="1">
    <location>
        <begin position="1343"/>
        <end position="1357"/>
    </location>
</feature>
<feature type="compositionally biased region" description="Low complexity" evidence="1">
    <location>
        <begin position="1016"/>
        <end position="1039"/>
    </location>
</feature>
<keyword evidence="3" id="KW-1185">Reference proteome</keyword>
<reference evidence="2" key="1">
    <citation type="submission" date="2023-10" db="EMBL/GenBank/DDBJ databases">
        <authorList>
            <person name="Chen Y."/>
            <person name="Shah S."/>
            <person name="Dougan E. K."/>
            <person name="Thang M."/>
            <person name="Chan C."/>
        </authorList>
    </citation>
    <scope>NUCLEOTIDE SEQUENCE [LARGE SCALE GENOMIC DNA]</scope>
</reference>
<proteinExistence type="predicted"/>
<evidence type="ECO:0000256" key="1">
    <source>
        <dbReference type="SAM" id="MobiDB-lite"/>
    </source>
</evidence>
<feature type="region of interest" description="Disordered" evidence="1">
    <location>
        <begin position="1454"/>
        <end position="1485"/>
    </location>
</feature>
<sequence>MSASGYHADRTEHRDVPVVQFQTYETIVEIPAVMRQDVVTEVEELGGRLVCTRSFYENFSASHGALTAQERPRKRWYDAAVNFKDYGAEEVQHVDALREVLNAVVEVVDREVDTFETQVVEKEEEVVVTLTHEMGMEVPQAQMVEVVREEIEPVIQEVEKEVPNISIQYIELVVEVESRVNREGDSAQPEFEREGHAEPSRRGLLYSEVQRAQGPPLHTQLAGTGEVQSGDGSAHRGAAASSDGAPPLVTRGSEASQAQGASREGNVLSSGSRVARSTEAGLTHESTHRASGGPSSHVEASSQQRSRSTFGADREGNLVQEGALQGGGGGLRSGAPGSPEAGAPRVMRGPEASQAQGASRDGGLLSSGSRVARSTEAGLTHESTRRASGGPSSHVEASSQQRSRSTFGADREGNLVQEGALQGGGGGLRRGAPGSPEARAPRVMRGPEASHAQGASHDGGLLSSGSRVARSTEAGLTHESTRRASGGPSSHVEVSSQQRSRSTFGADREGNLVQEGALQGGGGGLRRGAPGSPEAGAPRVMRGPEASQAQGASHDGGLFSSGSRVARSTEAGLTHESTHRASGGPSSHVEASSQQRSRSTFGADREGNLVHEGAPQGGGGGLRRGAPSSPEVGAPRVMRGPEASQAQGASHDGGLFSSGSRVARSTEAGLTHESTHRANGGPSSHVEVSSQHRSRSTFGADRDGNPVQEGALQGGGGGLRRGAPGSPEAGAPQVMRGPEASQAQGASRDSGLLSSGSRVARSTEAGLTHESSHRASGGPSSHVEASSQQRSRSTFGADREGNLVQEGALQGGGGDLRRGAPGSPEASAPRVMRVSAAGQTQGGFRDGALQSRGDTLTRTAQARLPHESTLRAGGGPSGHVQGSAQRGDTSTCGGGAGGGAVWEGALQVRGGGLRRGALGSPEGGVPLVMRVEAVHAQGGSRDGALLSGGGTTARSVERGLPHESALRAGGGPSGSSQAGAWQGNRPASVVSACSGRTIDLTPRPDAQGGGGGAGGVPHPSSSSSAGQTGAWRAAAQPAGGDDGSGAGSALRQELALQAYGSQAAPRGDPRQAGHLREDHQQHGHGRHGCGGACSSAAPRGASMAVRPGAVATHGGASMSVMPGAAAAYGGASVSVMPGAAATLGGASVSVMPGAAATHGGASVSVMPGAAATHGGASVSVMPGAAATHGGASMSVMPGSAYGGASTSVMPGAPYMPSSSSASVSVAAHQGHRYGQPYMAETHWSETYGGAPMAMMPGGGASIPLFPGGTSVSSASMSVPFAAHQHQVSGLVGSEHDREFAASGGAYFCGSACASAPAPPGWISSSAAGFSVPARHETPRRAAEPIASASGAGGEPAESLTPGFGVGWAPGVVAEREPVANCGMQMPVPVRVPVHVPVQVDVCGAAARDFGPCAPAELPGSDDLSVRRDRGAVRRGHAVRGALHAVRGARLCSQPDAHDGARRVGGAGGRGRGGAPRGGGLQGGPRAQGEEWYKSNLRGVTAILPGAALGLDVNTTGNPNFVVIGTDLSGDGIPDALQYGHGPAKLSLGGCMAMPASAAYAPEPWQAPRFMEPIMGGQPPAKVNN</sequence>
<feature type="region of interest" description="Disordered" evidence="1">
    <location>
        <begin position="862"/>
        <end position="896"/>
    </location>
</feature>
<feature type="region of interest" description="Disordered" evidence="1">
    <location>
        <begin position="1335"/>
        <end position="1357"/>
    </location>
</feature>
<evidence type="ECO:0008006" key="4">
    <source>
        <dbReference type="Google" id="ProtNLM"/>
    </source>
</evidence>
<dbReference type="Proteomes" id="UP001189429">
    <property type="component" value="Unassembled WGS sequence"/>
</dbReference>
<feature type="compositionally biased region" description="Basic and acidic residues" evidence="1">
    <location>
        <begin position="1067"/>
        <end position="1081"/>
    </location>
</feature>
<accession>A0ABN9QG10</accession>
<evidence type="ECO:0000313" key="3">
    <source>
        <dbReference type="Proteomes" id="UP001189429"/>
    </source>
</evidence>
<protein>
    <recommendedName>
        <fullName evidence="4">Subtilisin</fullName>
    </recommendedName>
</protein>
<feature type="compositionally biased region" description="Polar residues" evidence="1">
    <location>
        <begin position="783"/>
        <end position="794"/>
    </location>
</feature>
<feature type="compositionally biased region" description="Polar residues" evidence="1">
    <location>
        <begin position="880"/>
        <end position="891"/>
    </location>
</feature>
<feature type="region of interest" description="Disordered" evidence="1">
    <location>
        <begin position="216"/>
        <end position="831"/>
    </location>
</feature>
<feature type="compositionally biased region" description="Low complexity" evidence="1">
    <location>
        <begin position="747"/>
        <end position="758"/>
    </location>
</feature>
<feature type="compositionally biased region" description="Polar residues" evidence="1">
    <location>
        <begin position="395"/>
        <end position="406"/>
    </location>
</feature>
<feature type="compositionally biased region" description="Polar residues" evidence="1">
    <location>
        <begin position="492"/>
        <end position="503"/>
    </location>
</feature>
<feature type="compositionally biased region" description="Gly residues" evidence="1">
    <location>
        <begin position="1462"/>
        <end position="1482"/>
    </location>
</feature>